<dbReference type="AlphaFoldDB" id="A0A0B6AKA9"/>
<dbReference type="GeneID" id="93641422"/>
<dbReference type="Proteomes" id="UP000031829">
    <property type="component" value="Chromosome"/>
</dbReference>
<organism evidence="1 2">
    <name type="scientific">Priestia megaterium (strain ATCC 14581 / DSM 32 / CCUG 1817 / JCM 2506 / NBRC 15308 / NCIMB 9376 / NCTC 10342 / NRRL B-14308 / VKM B-512 / Ford 19)</name>
    <name type="common">Bacillus megaterium</name>
    <dbReference type="NCBI Taxonomy" id="1348623"/>
    <lineage>
        <taxon>Bacteria</taxon>
        <taxon>Bacillati</taxon>
        <taxon>Bacillota</taxon>
        <taxon>Bacilli</taxon>
        <taxon>Bacillales</taxon>
        <taxon>Bacillaceae</taxon>
        <taxon>Priestia</taxon>
    </lineage>
</organism>
<dbReference type="HOGENOM" id="CLU_119466_1_0_9"/>
<dbReference type="RefSeq" id="WP_016766452.1">
    <property type="nucleotide sequence ID" value="NZ_BCVB01000007.1"/>
</dbReference>
<dbReference type="EMBL" id="CP009920">
    <property type="protein sequence ID" value="AJI20254.1"/>
    <property type="molecule type" value="Genomic_DNA"/>
</dbReference>
<name>A0A0B6AKA9_PRIM2</name>
<accession>A0A0B6AKA9</accession>
<dbReference type="NCBIfam" id="NF041644">
    <property type="entry name" value="CBO0543_fam"/>
    <property type="match status" value="1"/>
</dbReference>
<evidence type="ECO:0000313" key="2">
    <source>
        <dbReference type="Proteomes" id="UP000031829"/>
    </source>
</evidence>
<dbReference type="InterPro" id="IPR048147">
    <property type="entry name" value="CBO0543-like"/>
</dbReference>
<sequence>MERTLLKGLTVLCAVLFPFVVKKPKFKEMLIVFFAKGILATLIDAYAVNTNRIKYPVRPYPRIFSTNILYDLLFFPLLSMVWVRQSYEDKLPAILLKSLMWSVPMSISQWYLERNSNLFKWKKWTIFHTFASVSFTLLTIRGLAGLVKKADKKL</sequence>
<reference evidence="1 2" key="1">
    <citation type="journal article" date="2015" name="Genome Announc.">
        <title>Complete genome sequences for 35 biothreat assay-relevant bacillus species.</title>
        <authorList>
            <person name="Johnson S.L."/>
            <person name="Daligault H.E."/>
            <person name="Davenport K.W."/>
            <person name="Jaissle J."/>
            <person name="Frey K.G."/>
            <person name="Ladner J.T."/>
            <person name="Broomall S.M."/>
            <person name="Bishop-Lilly K.A."/>
            <person name="Bruce D.C."/>
            <person name="Gibbons H.S."/>
            <person name="Coyne S.R."/>
            <person name="Lo C.C."/>
            <person name="Meincke L."/>
            <person name="Munk A.C."/>
            <person name="Koroleva G.I."/>
            <person name="Rosenzweig C.N."/>
            <person name="Palacios G.F."/>
            <person name="Redden C.L."/>
            <person name="Minogue T.D."/>
            <person name="Chain P.S."/>
        </authorList>
    </citation>
    <scope>NUCLEOTIDE SEQUENCE [LARGE SCALE GENOMIC DNA]</scope>
    <source>
        <strain evidence="2">ATCC 14581 / DSM 32 / JCM 2506 / NBRC 15308 / NCIMB 9376 / NCTC 10342 / NRRL B-14308 / VKM B-512</strain>
    </source>
</reference>
<dbReference type="KEGG" id="bmeg:BG04_3360"/>
<gene>
    <name evidence="1" type="ORF">BG04_3360</name>
</gene>
<protein>
    <submittedName>
        <fullName evidence="1">Uncharacterized protein</fullName>
    </submittedName>
</protein>
<evidence type="ECO:0000313" key="1">
    <source>
        <dbReference type="EMBL" id="AJI20254.1"/>
    </source>
</evidence>
<proteinExistence type="predicted"/>